<dbReference type="FunCoup" id="A0A067QTP3">
    <property type="interactions" value="17"/>
</dbReference>
<dbReference type="InParanoid" id="A0A067QTP3"/>
<organism evidence="3 4">
    <name type="scientific">Zootermopsis nevadensis</name>
    <name type="common">Dampwood termite</name>
    <dbReference type="NCBI Taxonomy" id="136037"/>
    <lineage>
        <taxon>Eukaryota</taxon>
        <taxon>Metazoa</taxon>
        <taxon>Ecdysozoa</taxon>
        <taxon>Arthropoda</taxon>
        <taxon>Hexapoda</taxon>
        <taxon>Insecta</taxon>
        <taxon>Pterygota</taxon>
        <taxon>Neoptera</taxon>
        <taxon>Polyneoptera</taxon>
        <taxon>Dictyoptera</taxon>
        <taxon>Blattodea</taxon>
        <taxon>Blattoidea</taxon>
        <taxon>Termitoidae</taxon>
        <taxon>Termopsidae</taxon>
        <taxon>Zootermopsis</taxon>
    </lineage>
</organism>
<dbReference type="InterPro" id="IPR001810">
    <property type="entry name" value="F-box_dom"/>
</dbReference>
<dbReference type="eggNOG" id="ENOG502S2NJ">
    <property type="taxonomic scope" value="Eukaryota"/>
</dbReference>
<evidence type="ECO:0000259" key="2">
    <source>
        <dbReference type="PROSITE" id="PS50181"/>
    </source>
</evidence>
<dbReference type="SUPFAM" id="SSF81383">
    <property type="entry name" value="F-box domain"/>
    <property type="match status" value="1"/>
</dbReference>
<keyword evidence="4" id="KW-1185">Reference proteome</keyword>
<dbReference type="AlphaFoldDB" id="A0A067QTP3"/>
<dbReference type="InterPro" id="IPR032675">
    <property type="entry name" value="LRR_dom_sf"/>
</dbReference>
<evidence type="ECO:0000313" key="3">
    <source>
        <dbReference type="EMBL" id="KDR12273.1"/>
    </source>
</evidence>
<dbReference type="STRING" id="136037.A0A067QTP3"/>
<name>A0A067QTP3_ZOONE</name>
<evidence type="ECO:0000313" key="4">
    <source>
        <dbReference type="Proteomes" id="UP000027135"/>
    </source>
</evidence>
<feature type="compositionally biased region" description="Polar residues" evidence="1">
    <location>
        <begin position="424"/>
        <end position="435"/>
    </location>
</feature>
<dbReference type="Pfam" id="PF12937">
    <property type="entry name" value="F-box-like"/>
    <property type="match status" value="1"/>
</dbReference>
<feature type="region of interest" description="Disordered" evidence="1">
    <location>
        <begin position="335"/>
        <end position="363"/>
    </location>
</feature>
<dbReference type="Proteomes" id="UP000027135">
    <property type="component" value="Unassembled WGS sequence"/>
</dbReference>
<feature type="compositionally biased region" description="Low complexity" evidence="1">
    <location>
        <begin position="386"/>
        <end position="400"/>
    </location>
</feature>
<gene>
    <name evidence="3" type="ORF">L798_13762</name>
</gene>
<dbReference type="Gene3D" id="3.80.10.10">
    <property type="entry name" value="Ribonuclease Inhibitor"/>
    <property type="match status" value="2"/>
</dbReference>
<reference evidence="3 4" key="1">
    <citation type="journal article" date="2014" name="Nat. Commun.">
        <title>Molecular traces of alternative social organization in a termite genome.</title>
        <authorList>
            <person name="Terrapon N."/>
            <person name="Li C."/>
            <person name="Robertson H.M."/>
            <person name="Ji L."/>
            <person name="Meng X."/>
            <person name="Booth W."/>
            <person name="Chen Z."/>
            <person name="Childers C.P."/>
            <person name="Glastad K.M."/>
            <person name="Gokhale K."/>
            <person name="Gowin J."/>
            <person name="Gronenberg W."/>
            <person name="Hermansen R.A."/>
            <person name="Hu H."/>
            <person name="Hunt B.G."/>
            <person name="Huylmans A.K."/>
            <person name="Khalil S.M."/>
            <person name="Mitchell R.D."/>
            <person name="Munoz-Torres M.C."/>
            <person name="Mustard J.A."/>
            <person name="Pan H."/>
            <person name="Reese J.T."/>
            <person name="Scharf M.E."/>
            <person name="Sun F."/>
            <person name="Vogel H."/>
            <person name="Xiao J."/>
            <person name="Yang W."/>
            <person name="Yang Z."/>
            <person name="Yang Z."/>
            <person name="Zhou J."/>
            <person name="Zhu J."/>
            <person name="Brent C.S."/>
            <person name="Elsik C.G."/>
            <person name="Goodisman M.A."/>
            <person name="Liberles D.A."/>
            <person name="Roe R.M."/>
            <person name="Vargo E.L."/>
            <person name="Vilcinskas A."/>
            <person name="Wang J."/>
            <person name="Bornberg-Bauer E."/>
            <person name="Korb J."/>
            <person name="Zhang G."/>
            <person name="Liebig J."/>
        </authorList>
    </citation>
    <scope>NUCLEOTIDE SEQUENCE [LARGE SCALE GENOMIC DNA]</scope>
    <source>
        <tissue evidence="3">Whole organism</tissue>
    </source>
</reference>
<feature type="compositionally biased region" description="Basic and acidic residues" evidence="1">
    <location>
        <begin position="375"/>
        <end position="385"/>
    </location>
</feature>
<feature type="compositionally biased region" description="Polar residues" evidence="1">
    <location>
        <begin position="449"/>
        <end position="466"/>
    </location>
</feature>
<accession>A0A067QTP3</accession>
<dbReference type="PROSITE" id="PS50181">
    <property type="entry name" value="FBOX"/>
    <property type="match status" value="1"/>
</dbReference>
<protein>
    <recommendedName>
        <fullName evidence="2">F-box domain-containing protein</fullName>
    </recommendedName>
</protein>
<feature type="domain" description="F-box" evidence="2">
    <location>
        <begin position="18"/>
        <end position="64"/>
    </location>
</feature>
<evidence type="ECO:0000256" key="1">
    <source>
        <dbReference type="SAM" id="MobiDB-lite"/>
    </source>
</evidence>
<dbReference type="EMBL" id="KK853029">
    <property type="protein sequence ID" value="KDR12273.1"/>
    <property type="molecule type" value="Genomic_DNA"/>
</dbReference>
<feature type="region of interest" description="Disordered" evidence="1">
    <location>
        <begin position="375"/>
        <end position="400"/>
    </location>
</feature>
<dbReference type="InterPro" id="IPR036047">
    <property type="entry name" value="F-box-like_dom_sf"/>
</dbReference>
<sequence>MIDIAHEDDVPRFMLEAVPNLPLLPDDVLLYIMKYLGPVELHNLGKVTDRLGHLTADKNLWKMVDFRPHKLTSSELLKYVNYFKKSTKYLAMRGFRSEAPDPQWMEEVLTPELMKEICTRCPELETLILHEHFGVAFKLGLELFPETIRYLSMRDCVITDVNLHQSYFHKMHMTLPYIKVLILSNCLWVSPHDFMAISKCYHLEELRLDGCPQLGECVQYTSLAARFGFHSLKILDLRNTRMGDSDVGCFNRSCNLTHLYLQCPSSDVDNLCCHPACLPDIFLDSSDDDETSPFMTKNRLPVCVSQSLPALPARHLKKSHQFGSTSLFELRTDPYRAAPSTSHPEGDENGDPNLPQASTSYTVSYPRTPFLTSRKLESCKKHSSGDSDSSSDENVYSSVSCPVSGNELHEQTWTFEEGTLLPTNQVSCTGTSVSEAGSRGRKRRHSSGDHNSVPNEPCASTHSFVTSESDNSLKVRNFVSVSSNTCSMTDKSSKLQGDSLCQKLKTISGSSSANLKVNSFQESDVSKANDTESSSANLKVNCFQESDVSKENDTERGRSSKADLSVYAPFYMKPSWCKLHRVPRCNKYMGLRLFHHPHLEPSNNSTISDMCIMSFVLKDGETDGAGYVRIISPQVASTKPPELHTLVVKDYKMITDASLTYLLKLKSLRYLDISGTSVTEVGVLQFRLKRPDVEVISDYRGLPI</sequence>
<proteinExistence type="predicted"/>
<feature type="region of interest" description="Disordered" evidence="1">
    <location>
        <begin position="424"/>
        <end position="466"/>
    </location>
</feature>
<dbReference type="SUPFAM" id="SSF52047">
    <property type="entry name" value="RNI-like"/>
    <property type="match status" value="1"/>
</dbReference>